<evidence type="ECO:0000313" key="1">
    <source>
        <dbReference type="EMBL" id="CRK88112.1"/>
    </source>
</evidence>
<accession>A0A1J1HJ87</accession>
<reference evidence="1 2" key="1">
    <citation type="submission" date="2015-04" db="EMBL/GenBank/DDBJ databases">
        <authorList>
            <person name="Syromyatnikov M.Y."/>
            <person name="Popov V.N."/>
        </authorList>
    </citation>
    <scope>NUCLEOTIDE SEQUENCE [LARGE SCALE GENOMIC DNA]</scope>
</reference>
<sequence length="64" mass="7952">MKSKRERKDEQKRRQITLNLLKKIDDTNQMRFPRMKVRSRYQQTIVHHIKVILITLRNRHEGLK</sequence>
<dbReference type="AlphaFoldDB" id="A0A1J1HJ87"/>
<proteinExistence type="predicted"/>
<organism evidence="1 2">
    <name type="scientific">Clunio marinus</name>
    <dbReference type="NCBI Taxonomy" id="568069"/>
    <lineage>
        <taxon>Eukaryota</taxon>
        <taxon>Metazoa</taxon>
        <taxon>Ecdysozoa</taxon>
        <taxon>Arthropoda</taxon>
        <taxon>Hexapoda</taxon>
        <taxon>Insecta</taxon>
        <taxon>Pterygota</taxon>
        <taxon>Neoptera</taxon>
        <taxon>Endopterygota</taxon>
        <taxon>Diptera</taxon>
        <taxon>Nematocera</taxon>
        <taxon>Chironomoidea</taxon>
        <taxon>Chironomidae</taxon>
        <taxon>Clunio</taxon>
    </lineage>
</organism>
<name>A0A1J1HJ87_9DIPT</name>
<dbReference type="Proteomes" id="UP000183832">
    <property type="component" value="Unassembled WGS sequence"/>
</dbReference>
<protein>
    <submittedName>
        <fullName evidence="1">CLUMA_CG001897, isoform A</fullName>
    </submittedName>
</protein>
<dbReference type="EMBL" id="CVRI01000006">
    <property type="protein sequence ID" value="CRK88112.1"/>
    <property type="molecule type" value="Genomic_DNA"/>
</dbReference>
<evidence type="ECO:0000313" key="2">
    <source>
        <dbReference type="Proteomes" id="UP000183832"/>
    </source>
</evidence>
<keyword evidence="2" id="KW-1185">Reference proteome</keyword>
<gene>
    <name evidence="1" type="ORF">CLUMA_CG001897</name>
</gene>